<comment type="caution">
    <text evidence="4">The sequence shown here is derived from an EMBL/GenBank/DDBJ whole genome shotgun (WGS) entry which is preliminary data.</text>
</comment>
<dbReference type="PANTHER" id="PTHR30035:SF3">
    <property type="entry name" value="INTERMEMBRANE PHOSPHOLIPID TRANSPORT SYSTEM LIPOPROTEIN MLAA"/>
    <property type="match status" value="1"/>
</dbReference>
<dbReference type="Proteomes" id="UP000228987">
    <property type="component" value="Unassembled WGS sequence"/>
</dbReference>
<feature type="chain" id="PRO_5012969530" description="VacJ family lipoprotein" evidence="3">
    <location>
        <begin position="37"/>
        <end position="253"/>
    </location>
</feature>
<dbReference type="InterPro" id="IPR007428">
    <property type="entry name" value="MlaA"/>
</dbReference>
<dbReference type="AlphaFoldDB" id="A0A2A5CGQ1"/>
<feature type="signal peptide" evidence="3">
    <location>
        <begin position="1"/>
        <end position="36"/>
    </location>
</feature>
<name>A0A2A5CGQ1_9GAMM</name>
<proteinExistence type="inferred from homology"/>
<evidence type="ECO:0000256" key="1">
    <source>
        <dbReference type="ARBA" id="ARBA00010634"/>
    </source>
</evidence>
<evidence type="ECO:0008006" key="6">
    <source>
        <dbReference type="Google" id="ProtNLM"/>
    </source>
</evidence>
<dbReference type="EMBL" id="NVWI01000002">
    <property type="protein sequence ID" value="PCJ42923.1"/>
    <property type="molecule type" value="Genomic_DNA"/>
</dbReference>
<evidence type="ECO:0000256" key="2">
    <source>
        <dbReference type="ARBA" id="ARBA00022729"/>
    </source>
</evidence>
<reference evidence="5" key="1">
    <citation type="submission" date="2017-08" db="EMBL/GenBank/DDBJ databases">
        <title>A dynamic microbial community with high functional redundancy inhabits the cold, oxic subseafloor aquifer.</title>
        <authorList>
            <person name="Tully B.J."/>
            <person name="Wheat C.G."/>
            <person name="Glazer B.T."/>
            <person name="Huber J.A."/>
        </authorList>
    </citation>
    <scope>NUCLEOTIDE SEQUENCE [LARGE SCALE GENOMIC DNA]</scope>
</reference>
<comment type="similarity">
    <text evidence="1">Belongs to the MlaA family.</text>
</comment>
<protein>
    <recommendedName>
        <fullName evidence="6">VacJ family lipoprotein</fullName>
    </recommendedName>
</protein>
<dbReference type="PANTHER" id="PTHR30035">
    <property type="entry name" value="LIPOPROTEIN VACJ-RELATED"/>
    <property type="match status" value="1"/>
</dbReference>
<evidence type="ECO:0000256" key="3">
    <source>
        <dbReference type="SAM" id="SignalP"/>
    </source>
</evidence>
<sequence>MLSVTGVVVRMDLLIKRYSKLIALLGLLASSSLVYAQEEEDEFFFFEEDAFEEDIADPFESVNRVMFNFNDKLYRLILSPVVKTYRLIPEGARVSISNFYTNLTTPVSAINALLQLDLPNAGSEVSRFALNSTIGILGLFDPATRWGFEQDREDFGQTLAHYGVGHGFYLVLPLISFSSLRDATGRLGNSALNPTNYIWDPELDDWIAFQALDTVNDFSFDVDIYTSLYDSALDPYVFFRSAYVQNREGAVNR</sequence>
<evidence type="ECO:0000313" key="5">
    <source>
        <dbReference type="Proteomes" id="UP000228987"/>
    </source>
</evidence>
<organism evidence="4 5">
    <name type="scientific">SAR86 cluster bacterium</name>
    <dbReference type="NCBI Taxonomy" id="2030880"/>
    <lineage>
        <taxon>Bacteria</taxon>
        <taxon>Pseudomonadati</taxon>
        <taxon>Pseudomonadota</taxon>
        <taxon>Gammaproteobacteria</taxon>
        <taxon>SAR86 cluster</taxon>
    </lineage>
</organism>
<dbReference type="GO" id="GO:0016020">
    <property type="term" value="C:membrane"/>
    <property type="evidence" value="ECO:0007669"/>
    <property type="project" value="InterPro"/>
</dbReference>
<dbReference type="Pfam" id="PF04333">
    <property type="entry name" value="MlaA"/>
    <property type="match status" value="1"/>
</dbReference>
<dbReference type="GO" id="GO:0120010">
    <property type="term" value="P:intermembrane phospholipid transfer"/>
    <property type="evidence" value="ECO:0007669"/>
    <property type="project" value="TreeGrafter"/>
</dbReference>
<gene>
    <name evidence="4" type="ORF">COA71_05360</name>
</gene>
<dbReference type="PRINTS" id="PR01805">
    <property type="entry name" value="VACJLIPOPROT"/>
</dbReference>
<evidence type="ECO:0000313" key="4">
    <source>
        <dbReference type="EMBL" id="PCJ42923.1"/>
    </source>
</evidence>
<keyword evidence="2 3" id="KW-0732">Signal</keyword>
<accession>A0A2A5CGQ1</accession>